<name>A0AA40RZ60_9HYPH</name>
<comment type="caution">
    <text evidence="3">The sequence shown here is derived from an EMBL/GenBank/DDBJ whole genome shotgun (WGS) entry which is preliminary data.</text>
</comment>
<dbReference type="AlphaFoldDB" id="A0AA40RZ60"/>
<proteinExistence type="predicted"/>
<reference evidence="3 4" key="1">
    <citation type="submission" date="2020-08" db="EMBL/GenBank/DDBJ databases">
        <title>Genomic Encyclopedia of Type Strains, Phase IV (KMG-IV): sequencing the most valuable type-strain genomes for metagenomic binning, comparative biology and taxonomic classification.</title>
        <authorList>
            <person name="Goeker M."/>
        </authorList>
    </citation>
    <scope>NUCLEOTIDE SEQUENCE [LARGE SCALE GENOMIC DNA]</scope>
    <source>
        <strain evidence="3 4">DSM 11490</strain>
    </source>
</reference>
<keyword evidence="2" id="KW-1133">Transmembrane helix</keyword>
<keyword evidence="2" id="KW-0812">Transmembrane</keyword>
<sequence>MFEFNGFQTLGQILAALGAVLIVFNVAISATGSRTGLRFAGAKINGSKSTVIFLIGIGLLAYHVYSTQPNDKPVPLSGTPLQTERPVSGTSSQAQNTSAPSVTDHDVAQANENKNDTPSEGKTTITGWSYYGHLTSDGAWKEKNFTDGSGLDLKPQAGDLLHATGNVSFREGPAQYSILSGWTNQPRIDILKIGSPAKVIKTLVIQRSYYWIQTEMK</sequence>
<feature type="transmembrane region" description="Helical" evidence="2">
    <location>
        <begin position="6"/>
        <end position="28"/>
    </location>
</feature>
<protein>
    <submittedName>
        <fullName evidence="3">Uncharacterized protein</fullName>
    </submittedName>
</protein>
<dbReference type="RefSeq" id="WP_182553977.1">
    <property type="nucleotide sequence ID" value="NZ_BPRF01000002.1"/>
</dbReference>
<dbReference type="Proteomes" id="UP000543554">
    <property type="component" value="Unassembled WGS sequence"/>
</dbReference>
<feature type="compositionally biased region" description="Polar residues" evidence="1">
    <location>
        <begin position="88"/>
        <end position="101"/>
    </location>
</feature>
<accession>A0AA40RZ60</accession>
<keyword evidence="4" id="KW-1185">Reference proteome</keyword>
<evidence type="ECO:0000256" key="2">
    <source>
        <dbReference type="SAM" id="Phobius"/>
    </source>
</evidence>
<evidence type="ECO:0000256" key="1">
    <source>
        <dbReference type="SAM" id="MobiDB-lite"/>
    </source>
</evidence>
<evidence type="ECO:0000313" key="3">
    <source>
        <dbReference type="EMBL" id="MBA8911664.1"/>
    </source>
</evidence>
<evidence type="ECO:0000313" key="4">
    <source>
        <dbReference type="Proteomes" id="UP000543554"/>
    </source>
</evidence>
<feature type="transmembrane region" description="Helical" evidence="2">
    <location>
        <begin position="49"/>
        <end position="65"/>
    </location>
</feature>
<dbReference type="EMBL" id="JACJIB010000001">
    <property type="protein sequence ID" value="MBA8911664.1"/>
    <property type="molecule type" value="Genomic_DNA"/>
</dbReference>
<feature type="region of interest" description="Disordered" evidence="1">
    <location>
        <begin position="73"/>
        <end position="105"/>
    </location>
</feature>
<organism evidence="3 4">
    <name type="scientific">Methylorubrum thiocyanatum</name>
    <dbReference type="NCBI Taxonomy" id="47958"/>
    <lineage>
        <taxon>Bacteria</taxon>
        <taxon>Pseudomonadati</taxon>
        <taxon>Pseudomonadota</taxon>
        <taxon>Alphaproteobacteria</taxon>
        <taxon>Hyphomicrobiales</taxon>
        <taxon>Methylobacteriaceae</taxon>
        <taxon>Methylorubrum</taxon>
    </lineage>
</organism>
<gene>
    <name evidence="3" type="ORF">HNR51_000726</name>
</gene>
<keyword evidence="2" id="KW-0472">Membrane</keyword>